<dbReference type="EMBL" id="BARS01034352">
    <property type="protein sequence ID" value="GAG21267.1"/>
    <property type="molecule type" value="Genomic_DNA"/>
</dbReference>
<organism evidence="1">
    <name type="scientific">marine sediment metagenome</name>
    <dbReference type="NCBI Taxonomy" id="412755"/>
    <lineage>
        <taxon>unclassified sequences</taxon>
        <taxon>metagenomes</taxon>
        <taxon>ecological metagenomes</taxon>
    </lineage>
</organism>
<gene>
    <name evidence="1" type="ORF">S01H1_53077</name>
</gene>
<protein>
    <submittedName>
        <fullName evidence="1">Uncharacterized protein</fullName>
    </submittedName>
</protein>
<comment type="caution">
    <text evidence="1">The sequence shown here is derived from an EMBL/GenBank/DDBJ whole genome shotgun (WGS) entry which is preliminary data.</text>
</comment>
<evidence type="ECO:0000313" key="1">
    <source>
        <dbReference type="EMBL" id="GAG21267.1"/>
    </source>
</evidence>
<dbReference type="AlphaFoldDB" id="X0WDJ1"/>
<accession>X0WDJ1</accession>
<name>X0WDJ1_9ZZZZ</name>
<sequence>MEGRLIVAAKKHQDVLRKKLGNRKSRKIPVAKLKKAIKKRGKLKKQARLPIILKRLKEKK</sequence>
<proteinExistence type="predicted"/>
<reference evidence="1" key="1">
    <citation type="journal article" date="2014" name="Front. Microbiol.">
        <title>High frequency of phylogenetically diverse reductive dehalogenase-homologous genes in deep subseafloor sedimentary metagenomes.</title>
        <authorList>
            <person name="Kawai M."/>
            <person name="Futagami T."/>
            <person name="Toyoda A."/>
            <person name="Takaki Y."/>
            <person name="Nishi S."/>
            <person name="Hori S."/>
            <person name="Arai W."/>
            <person name="Tsubouchi T."/>
            <person name="Morono Y."/>
            <person name="Uchiyama I."/>
            <person name="Ito T."/>
            <person name="Fujiyama A."/>
            <person name="Inagaki F."/>
            <person name="Takami H."/>
        </authorList>
    </citation>
    <scope>NUCLEOTIDE SEQUENCE</scope>
    <source>
        <strain evidence="1">Expedition CK06-06</strain>
    </source>
</reference>